<organism evidence="1">
    <name type="scientific">Bacteriophage sp</name>
    <dbReference type="NCBI Taxonomy" id="38018"/>
    <lineage>
        <taxon>Viruses</taxon>
    </lineage>
</organism>
<evidence type="ECO:0000313" key="1">
    <source>
        <dbReference type="EMBL" id="QNL31475.1"/>
    </source>
</evidence>
<dbReference type="EMBL" id="MT840185">
    <property type="protein sequence ID" value="QNL31475.1"/>
    <property type="molecule type" value="Genomic_DNA"/>
</dbReference>
<protein>
    <submittedName>
        <fullName evidence="1">Uncharacterized protein</fullName>
    </submittedName>
</protein>
<reference evidence="1" key="1">
    <citation type="submission" date="2020-07" db="EMBL/GenBank/DDBJ databases">
        <title>Dissolved microcystin release linked to lysis of a Microcystis spp. bloom in Lake Erie (USA) attributed to a novel cyanophage.</title>
        <authorList>
            <person name="McKindles K.M."/>
            <person name="Manes M.A."/>
            <person name="DeMarco J.R."/>
            <person name="McClure A."/>
            <person name="McKay R.M."/>
            <person name="Davis T.W."/>
            <person name="Bullerjahn G.S."/>
        </authorList>
    </citation>
    <scope>NUCLEOTIDE SEQUENCE</scope>
</reference>
<sequence>MIIQQVTFLAKDFDDTEYQFSGTLFPNGAVMVSYAHTNDGWFESLESVDACGNASVVNWELGKKSRMSRASVRESLKGAVREFGSDKGTKKGFKLL</sequence>
<accession>A0A7G9A402</accession>
<proteinExistence type="predicted"/>
<name>A0A7G9A402_9VIRU</name>